<proteinExistence type="predicted"/>
<protein>
    <submittedName>
        <fullName evidence="1">Uncharacterized protein</fullName>
    </submittedName>
</protein>
<sequence>MEELWCYDNKLDLFKCYYPTSTYDNDFYTTHTEEQTQSFMEEAVRDFDNEYEDADVLDIIIENSTIPVSTLTIREAAIEKLKTMTDEEIKRRILL</sequence>
<reference evidence="1" key="1">
    <citation type="journal article" date="2021" name="Proc. Natl. Acad. Sci. U.S.A.">
        <title>A Catalog of Tens of Thousands of Viruses from Human Metagenomes Reveals Hidden Associations with Chronic Diseases.</title>
        <authorList>
            <person name="Tisza M.J."/>
            <person name="Buck C.B."/>
        </authorList>
    </citation>
    <scope>NUCLEOTIDE SEQUENCE</scope>
    <source>
        <strain evidence="1">CttFh17</strain>
    </source>
</reference>
<accession>A0A8S5NIG0</accession>
<dbReference type="EMBL" id="BK015176">
    <property type="protein sequence ID" value="DAD94465.1"/>
    <property type="molecule type" value="Genomic_DNA"/>
</dbReference>
<organism evidence="1">
    <name type="scientific">Siphoviridae sp. cttFh17</name>
    <dbReference type="NCBI Taxonomy" id="2826491"/>
    <lineage>
        <taxon>Viruses</taxon>
        <taxon>Duplodnaviria</taxon>
        <taxon>Heunggongvirae</taxon>
        <taxon>Uroviricota</taxon>
        <taxon>Caudoviricetes</taxon>
    </lineage>
</organism>
<evidence type="ECO:0000313" key="1">
    <source>
        <dbReference type="EMBL" id="DAD94465.1"/>
    </source>
</evidence>
<name>A0A8S5NIG0_9CAUD</name>